<organism evidence="1 2">
    <name type="scientific">Corynebacterium urealyticum</name>
    <dbReference type="NCBI Taxonomy" id="43771"/>
    <lineage>
        <taxon>Bacteria</taxon>
        <taxon>Bacillati</taxon>
        <taxon>Actinomycetota</taxon>
        <taxon>Actinomycetes</taxon>
        <taxon>Mycobacteriales</taxon>
        <taxon>Corynebacteriaceae</taxon>
        <taxon>Corynebacterium</taxon>
    </lineage>
</organism>
<dbReference type="Proteomes" id="UP000249451">
    <property type="component" value="Unassembled WGS sequence"/>
</dbReference>
<name>A0A2W5AYT6_9CORY</name>
<dbReference type="AlphaFoldDB" id="A0A2W5AYT6"/>
<dbReference type="EMBL" id="QFNY01000379">
    <property type="protein sequence ID" value="PZO97669.1"/>
    <property type="molecule type" value="Genomic_DNA"/>
</dbReference>
<evidence type="ECO:0000313" key="2">
    <source>
        <dbReference type="Proteomes" id="UP000249451"/>
    </source>
</evidence>
<reference evidence="1 2" key="1">
    <citation type="submission" date="2017-11" db="EMBL/GenBank/DDBJ databases">
        <title>Infants hospitalized years apart are colonized by the same room-sourced microbial strains.</title>
        <authorList>
            <person name="Brooks B."/>
            <person name="Olm M.R."/>
            <person name="Firek B.A."/>
            <person name="Baker R."/>
            <person name="Thomas B.C."/>
            <person name="Morowitz M.J."/>
            <person name="Banfield J.F."/>
        </authorList>
    </citation>
    <scope>NUCLEOTIDE SEQUENCE [LARGE SCALE GENOMIC DNA]</scope>
    <source>
        <strain evidence="1">S2_012_000_R3_87</strain>
    </source>
</reference>
<comment type="caution">
    <text evidence="1">The sequence shown here is derived from an EMBL/GenBank/DDBJ whole genome shotgun (WGS) entry which is preliminary data.</text>
</comment>
<evidence type="ECO:0000313" key="1">
    <source>
        <dbReference type="EMBL" id="PZO97669.1"/>
    </source>
</evidence>
<proteinExistence type="predicted"/>
<gene>
    <name evidence="1" type="ORF">DI609_12610</name>
</gene>
<sequence>MSNERERLAREWALMELDNAGEFSDKGRIAAAEHIMATTKDPTMEGVEWDDKHFLAGATINEGDSAKEMVMCGFTRDGEIYVVEPNPRCGKRGYWPMPCELTPNGKKYELVEVTNQPEHPETLSTLEDYENAPIWTIVTGPALGLVYLKVLDGKWVATACTVKLDSIDLVEGNPGDSTMSVLRWGLGE</sequence>
<accession>A0A2W5AYT6</accession>
<protein>
    <submittedName>
        <fullName evidence="1">Uncharacterized protein</fullName>
    </submittedName>
</protein>